<keyword evidence="3" id="KW-0808">Transferase</keyword>
<evidence type="ECO:0000259" key="11">
    <source>
        <dbReference type="Pfam" id="PF21694"/>
    </source>
</evidence>
<dbReference type="Gene3D" id="1.20.272.10">
    <property type="match status" value="1"/>
</dbReference>
<evidence type="ECO:0000256" key="5">
    <source>
        <dbReference type="ARBA" id="ARBA00022705"/>
    </source>
</evidence>
<dbReference type="InterPro" id="IPR027417">
    <property type="entry name" value="P-loop_NTPase"/>
</dbReference>
<evidence type="ECO:0000256" key="9">
    <source>
        <dbReference type="SAM" id="Coils"/>
    </source>
</evidence>
<gene>
    <name evidence="12" type="ORF">SAMN05421640_0985</name>
</gene>
<evidence type="ECO:0000313" key="12">
    <source>
        <dbReference type="EMBL" id="SNS72022.1"/>
    </source>
</evidence>
<name>A0A239GT53_EKHLU</name>
<keyword evidence="5" id="KW-0235">DNA replication</keyword>
<dbReference type="GO" id="GO:0009360">
    <property type="term" value="C:DNA polymerase III complex"/>
    <property type="evidence" value="ECO:0007669"/>
    <property type="project" value="InterPro"/>
</dbReference>
<organism evidence="12 13">
    <name type="scientific">Ekhidna lutea</name>
    <dbReference type="NCBI Taxonomy" id="447679"/>
    <lineage>
        <taxon>Bacteria</taxon>
        <taxon>Pseudomonadati</taxon>
        <taxon>Bacteroidota</taxon>
        <taxon>Cytophagia</taxon>
        <taxon>Cytophagales</taxon>
        <taxon>Reichenbachiellaceae</taxon>
        <taxon>Ekhidna</taxon>
    </lineage>
</organism>
<feature type="coiled-coil region" evidence="9">
    <location>
        <begin position="174"/>
        <end position="201"/>
    </location>
</feature>
<evidence type="ECO:0000256" key="6">
    <source>
        <dbReference type="ARBA" id="ARBA00022932"/>
    </source>
</evidence>
<dbReference type="Gene3D" id="3.40.50.300">
    <property type="entry name" value="P-loop containing nucleotide triphosphate hydrolases"/>
    <property type="match status" value="1"/>
</dbReference>
<keyword evidence="9" id="KW-0175">Coiled coil</keyword>
<feature type="domain" description="DNA polymerase III delta N-terminal" evidence="10">
    <location>
        <begin position="21"/>
        <end position="143"/>
    </location>
</feature>
<evidence type="ECO:0000256" key="3">
    <source>
        <dbReference type="ARBA" id="ARBA00022679"/>
    </source>
</evidence>
<dbReference type="NCBIfam" id="TIGR01128">
    <property type="entry name" value="holA"/>
    <property type="match status" value="1"/>
</dbReference>
<dbReference type="GO" id="GO:0003677">
    <property type="term" value="F:DNA binding"/>
    <property type="evidence" value="ECO:0007669"/>
    <property type="project" value="InterPro"/>
</dbReference>
<dbReference type="InterPro" id="IPR005790">
    <property type="entry name" value="DNA_polIII_delta"/>
</dbReference>
<evidence type="ECO:0000256" key="2">
    <source>
        <dbReference type="ARBA" id="ARBA00017703"/>
    </source>
</evidence>
<protein>
    <recommendedName>
        <fullName evidence="2">DNA polymerase III subunit delta</fullName>
        <ecNumber evidence="1">2.7.7.7</ecNumber>
    </recommendedName>
</protein>
<evidence type="ECO:0000256" key="7">
    <source>
        <dbReference type="ARBA" id="ARBA00034754"/>
    </source>
</evidence>
<evidence type="ECO:0000256" key="8">
    <source>
        <dbReference type="ARBA" id="ARBA00049244"/>
    </source>
</evidence>
<dbReference type="Proteomes" id="UP000198393">
    <property type="component" value="Unassembled WGS sequence"/>
</dbReference>
<dbReference type="PANTHER" id="PTHR34388">
    <property type="entry name" value="DNA POLYMERASE III SUBUNIT DELTA"/>
    <property type="match status" value="1"/>
</dbReference>
<sequence length="340" mass="38840">MASEYTEILKDINSGVFAPVYFLQGEETFFIDNIIEKIENNALEESQKSFNQVILYGKDTNLTDVIGAARRYPMMGERQVVIVKEAQEMRDWSKEDKQTLVLNYLENPLASTILVFGYKYKSVDKRTKFGKAIDKKSVFLNAKKLYDNQVPDWIKGYCKSKKINIQDSAVMMLSENIGNNLQRLANEIEKLLLNLKEGAEIDSAMIQRYVGISKDYNIFELQKALSAMNKLKAHKIADYFAANPSNNPLVLTIYSLFSYFSKLLLIHHSSDKNDRTIASLIGVNPFFVKEYLQAARNYPLGKVVQNIKYLHEADMQSKGIGYATKKEGPVLTELVYKLMN</sequence>
<dbReference type="EC" id="2.7.7.7" evidence="1"/>
<dbReference type="InterPro" id="IPR010372">
    <property type="entry name" value="DNA_pol3_delta_N"/>
</dbReference>
<dbReference type="EMBL" id="FZPD01000002">
    <property type="protein sequence ID" value="SNS72022.1"/>
    <property type="molecule type" value="Genomic_DNA"/>
</dbReference>
<dbReference type="Pfam" id="PF21694">
    <property type="entry name" value="DNA_pol3_delta_C"/>
    <property type="match status" value="1"/>
</dbReference>
<dbReference type="AlphaFoldDB" id="A0A239GT53"/>
<dbReference type="Pfam" id="PF06144">
    <property type="entry name" value="DNA_pol3_delta"/>
    <property type="match status" value="1"/>
</dbReference>
<dbReference type="RefSeq" id="WP_089355754.1">
    <property type="nucleotide sequence ID" value="NZ_FZPD01000002.1"/>
</dbReference>
<dbReference type="SUPFAM" id="SSF52540">
    <property type="entry name" value="P-loop containing nucleoside triphosphate hydrolases"/>
    <property type="match status" value="1"/>
</dbReference>
<dbReference type="OrthoDB" id="1172326at2"/>
<evidence type="ECO:0000256" key="4">
    <source>
        <dbReference type="ARBA" id="ARBA00022695"/>
    </source>
</evidence>
<dbReference type="PANTHER" id="PTHR34388:SF1">
    <property type="entry name" value="DNA POLYMERASE III SUBUNIT DELTA"/>
    <property type="match status" value="1"/>
</dbReference>
<dbReference type="InterPro" id="IPR008921">
    <property type="entry name" value="DNA_pol3_clamp-load_cplx_C"/>
</dbReference>
<evidence type="ECO:0000313" key="13">
    <source>
        <dbReference type="Proteomes" id="UP000198393"/>
    </source>
</evidence>
<feature type="domain" description="DNA polymerase III delta subunit-like C-terminal" evidence="11">
    <location>
        <begin position="217"/>
        <end position="318"/>
    </location>
</feature>
<reference evidence="12 13" key="1">
    <citation type="submission" date="2017-06" db="EMBL/GenBank/DDBJ databases">
        <authorList>
            <person name="Kim H.J."/>
            <person name="Triplett B.A."/>
        </authorList>
    </citation>
    <scope>NUCLEOTIDE SEQUENCE [LARGE SCALE GENOMIC DNA]</scope>
    <source>
        <strain evidence="12 13">DSM 19307</strain>
    </source>
</reference>
<proteinExistence type="inferred from homology"/>
<dbReference type="GO" id="GO:0006261">
    <property type="term" value="P:DNA-templated DNA replication"/>
    <property type="evidence" value="ECO:0007669"/>
    <property type="project" value="TreeGrafter"/>
</dbReference>
<accession>A0A239GT53</accession>
<dbReference type="GO" id="GO:0003887">
    <property type="term" value="F:DNA-directed DNA polymerase activity"/>
    <property type="evidence" value="ECO:0007669"/>
    <property type="project" value="UniProtKB-KW"/>
</dbReference>
<dbReference type="Gene3D" id="1.10.8.60">
    <property type="match status" value="1"/>
</dbReference>
<evidence type="ECO:0000259" key="10">
    <source>
        <dbReference type="Pfam" id="PF06144"/>
    </source>
</evidence>
<comment type="catalytic activity">
    <reaction evidence="8">
        <text>DNA(n) + a 2'-deoxyribonucleoside 5'-triphosphate = DNA(n+1) + diphosphate</text>
        <dbReference type="Rhea" id="RHEA:22508"/>
        <dbReference type="Rhea" id="RHEA-COMP:17339"/>
        <dbReference type="Rhea" id="RHEA-COMP:17340"/>
        <dbReference type="ChEBI" id="CHEBI:33019"/>
        <dbReference type="ChEBI" id="CHEBI:61560"/>
        <dbReference type="ChEBI" id="CHEBI:173112"/>
        <dbReference type="EC" id="2.7.7.7"/>
    </reaction>
</comment>
<dbReference type="SUPFAM" id="SSF48019">
    <property type="entry name" value="post-AAA+ oligomerization domain-like"/>
    <property type="match status" value="1"/>
</dbReference>
<keyword evidence="13" id="KW-1185">Reference proteome</keyword>
<evidence type="ECO:0000256" key="1">
    <source>
        <dbReference type="ARBA" id="ARBA00012417"/>
    </source>
</evidence>
<dbReference type="InterPro" id="IPR048466">
    <property type="entry name" value="DNA_pol3_delta-like_C"/>
</dbReference>
<keyword evidence="4" id="KW-0548">Nucleotidyltransferase</keyword>
<comment type="similarity">
    <text evidence="7">Belongs to the DNA polymerase HolA subunit family.</text>
</comment>
<keyword evidence="6" id="KW-0239">DNA-directed DNA polymerase</keyword>